<keyword evidence="1 4" id="KW-0489">Methyltransferase</keyword>
<dbReference type="PANTHER" id="PTHR11061">
    <property type="entry name" value="RNA M5U METHYLTRANSFERASE"/>
    <property type="match status" value="1"/>
</dbReference>
<feature type="binding site" evidence="4">
    <location>
        <position position="242"/>
    </location>
    <ligand>
        <name>S-adenosyl-L-methionine</name>
        <dbReference type="ChEBI" id="CHEBI:59789"/>
    </ligand>
</feature>
<dbReference type="Pfam" id="PF05958">
    <property type="entry name" value="tRNA_U5-meth_tr"/>
    <property type="match status" value="1"/>
</dbReference>
<comment type="similarity">
    <text evidence="4">Belongs to the class I-like SAM-binding methyltransferase superfamily. RNA M5U methyltransferase family.</text>
</comment>
<dbReference type="PROSITE" id="PS51687">
    <property type="entry name" value="SAM_MT_RNA_M5U"/>
    <property type="match status" value="1"/>
</dbReference>
<dbReference type="CDD" id="cd02440">
    <property type="entry name" value="AdoMet_MTases"/>
    <property type="match status" value="1"/>
</dbReference>
<evidence type="ECO:0000256" key="3">
    <source>
        <dbReference type="ARBA" id="ARBA00022691"/>
    </source>
</evidence>
<dbReference type="InterPro" id="IPR002792">
    <property type="entry name" value="TRAM_dom"/>
</dbReference>
<dbReference type="PROSITE" id="PS01231">
    <property type="entry name" value="TRMA_2"/>
    <property type="match status" value="1"/>
</dbReference>
<gene>
    <name evidence="6" type="ORF">BW733_17420</name>
</gene>
<reference evidence="6 7" key="1">
    <citation type="journal article" date="2008" name="Int. J. Syst. Evol. Microbiol.">
        <title>Tessaracoccus flavescens sp. nov., isolated from marine sediment.</title>
        <authorList>
            <person name="Lee D.W."/>
            <person name="Lee S.D."/>
        </authorList>
    </citation>
    <scope>NUCLEOTIDE SEQUENCE [LARGE SCALE GENOMIC DNA]</scope>
    <source>
        <strain evidence="6 7">SST-39T</strain>
    </source>
</reference>
<sequence length="375" mass="40009">MIEVTLGAVAHGGFVVARAEGKVIFTTGGLPGERVVVEVTERGKRFDRGRVVEVLDPAPGRVEPPCPIAGECGGCDWQHADAATQLDLKTAVLAEQLQRLAGVAWEGRIEPVDGGLTRWRTRLRFAADEKGRLGFRARRSHAVVALPDSGCLIADDPPYGEAAKVAVPGEEVSVAVATEDATSVGPRMAIGPDPVRQRVGERWYEVSATGFWQVHREAPEVLTRAVLDGLRPEQGERALDLYCGVGLFAGALVDAGCSVLGIELSRPAIVHARRNVPEARFIAAPLERALRDLPSKVDLVVLDPPRKGAGEKVVRAVAATGPRRIAYVACDPAALARDLATFLDEGYGVESIRGFDLFPMTHHIEAVAILTAPVG</sequence>
<organism evidence="6 7">
    <name type="scientific">Tessaracoccus flavescens</name>
    <dbReference type="NCBI Taxonomy" id="399497"/>
    <lineage>
        <taxon>Bacteria</taxon>
        <taxon>Bacillati</taxon>
        <taxon>Actinomycetota</taxon>
        <taxon>Actinomycetes</taxon>
        <taxon>Propionibacteriales</taxon>
        <taxon>Propionibacteriaceae</taxon>
        <taxon>Tessaracoccus</taxon>
    </lineage>
</organism>
<dbReference type="Gene3D" id="2.40.50.140">
    <property type="entry name" value="Nucleic acid-binding proteins"/>
    <property type="match status" value="1"/>
</dbReference>
<evidence type="ECO:0000256" key="2">
    <source>
        <dbReference type="ARBA" id="ARBA00022679"/>
    </source>
</evidence>
<evidence type="ECO:0000259" key="5">
    <source>
        <dbReference type="PROSITE" id="PS50926"/>
    </source>
</evidence>
<proteinExistence type="inferred from homology"/>
<dbReference type="SUPFAM" id="SSF53335">
    <property type="entry name" value="S-adenosyl-L-methionine-dependent methyltransferases"/>
    <property type="match status" value="1"/>
</dbReference>
<dbReference type="GO" id="GO:0070475">
    <property type="term" value="P:rRNA base methylation"/>
    <property type="evidence" value="ECO:0007669"/>
    <property type="project" value="TreeGrafter"/>
</dbReference>
<dbReference type="RefSeq" id="WP_077352490.1">
    <property type="nucleotide sequence ID" value="NZ_CP019607.1"/>
</dbReference>
<dbReference type="Pfam" id="PF01938">
    <property type="entry name" value="TRAM"/>
    <property type="match status" value="1"/>
</dbReference>
<dbReference type="Proteomes" id="UP000188235">
    <property type="component" value="Chromosome"/>
</dbReference>
<keyword evidence="2 4" id="KW-0808">Transferase</keyword>
<keyword evidence="3 4" id="KW-0949">S-adenosyl-L-methionine</keyword>
<dbReference type="Gene3D" id="2.40.50.1070">
    <property type="match status" value="1"/>
</dbReference>
<dbReference type="STRING" id="399497.BW733_17420"/>
<feature type="binding site" evidence="4">
    <location>
        <position position="263"/>
    </location>
    <ligand>
        <name>S-adenosyl-L-methionine</name>
        <dbReference type="ChEBI" id="CHEBI:59789"/>
    </ligand>
</feature>
<feature type="binding site" evidence="4">
    <location>
        <position position="303"/>
    </location>
    <ligand>
        <name>S-adenosyl-L-methionine</name>
        <dbReference type="ChEBI" id="CHEBI:59789"/>
    </ligand>
</feature>
<accession>A0A1Q2D1R2</accession>
<dbReference type="OrthoDB" id="9804590at2"/>
<dbReference type="InterPro" id="IPR010280">
    <property type="entry name" value="U5_MeTrfase_fam"/>
</dbReference>
<dbReference type="GO" id="GO:0070041">
    <property type="term" value="F:rRNA (uridine-C5-)-methyltransferase activity"/>
    <property type="evidence" value="ECO:0007669"/>
    <property type="project" value="TreeGrafter"/>
</dbReference>
<evidence type="ECO:0000256" key="4">
    <source>
        <dbReference type="PROSITE-ProRule" id="PRU01024"/>
    </source>
</evidence>
<dbReference type="Gene3D" id="3.40.50.150">
    <property type="entry name" value="Vaccinia Virus protein VP39"/>
    <property type="match status" value="2"/>
</dbReference>
<dbReference type="InterPro" id="IPR030391">
    <property type="entry name" value="MeTrfase_TrmA_CS"/>
</dbReference>
<dbReference type="InterPro" id="IPR029063">
    <property type="entry name" value="SAM-dependent_MTases_sf"/>
</dbReference>
<dbReference type="PROSITE" id="PS50926">
    <property type="entry name" value="TRAM"/>
    <property type="match status" value="1"/>
</dbReference>
<dbReference type="AlphaFoldDB" id="A0A1Q2D1R2"/>
<dbReference type="EMBL" id="CP019607">
    <property type="protein sequence ID" value="AQP52336.1"/>
    <property type="molecule type" value="Genomic_DNA"/>
</dbReference>
<dbReference type="InterPro" id="IPR012340">
    <property type="entry name" value="NA-bd_OB-fold"/>
</dbReference>
<dbReference type="SUPFAM" id="SSF50249">
    <property type="entry name" value="Nucleic acid-binding proteins"/>
    <property type="match status" value="1"/>
</dbReference>
<protein>
    <recommendedName>
        <fullName evidence="5">TRAM domain-containing protein</fullName>
    </recommendedName>
</protein>
<dbReference type="KEGG" id="tfa:BW733_17420"/>
<feature type="binding site" evidence="4">
    <location>
        <position position="213"/>
    </location>
    <ligand>
        <name>S-adenosyl-L-methionine</name>
        <dbReference type="ChEBI" id="CHEBI:59789"/>
    </ligand>
</feature>
<dbReference type="PANTHER" id="PTHR11061:SF30">
    <property type="entry name" value="TRNA (URACIL(54)-C(5))-METHYLTRANSFERASE"/>
    <property type="match status" value="1"/>
</dbReference>
<evidence type="ECO:0000313" key="6">
    <source>
        <dbReference type="EMBL" id="AQP52336.1"/>
    </source>
</evidence>
<evidence type="ECO:0000313" key="7">
    <source>
        <dbReference type="Proteomes" id="UP000188235"/>
    </source>
</evidence>
<evidence type="ECO:0000256" key="1">
    <source>
        <dbReference type="ARBA" id="ARBA00022603"/>
    </source>
</evidence>
<name>A0A1Q2D1R2_9ACTN</name>
<keyword evidence="7" id="KW-1185">Reference proteome</keyword>
<feature type="active site" description="Nucleophile" evidence="4">
    <location>
        <position position="330"/>
    </location>
</feature>
<feature type="domain" description="TRAM" evidence="5">
    <location>
        <begin position="1"/>
        <end position="53"/>
    </location>
</feature>